<keyword evidence="4" id="KW-0690">Ribosome biogenesis</keyword>
<keyword evidence="7" id="KW-0694">RNA-binding</keyword>
<feature type="binding site" evidence="10">
    <location>
        <position position="174"/>
    </location>
    <ligand>
        <name>GTP</name>
        <dbReference type="ChEBI" id="CHEBI:37565"/>
    </ligand>
</feature>
<evidence type="ECO:0000313" key="13">
    <source>
        <dbReference type="Proteomes" id="UP000285120"/>
    </source>
</evidence>
<dbReference type="GO" id="GO:0005737">
    <property type="term" value="C:cytoplasm"/>
    <property type="evidence" value="ECO:0007669"/>
    <property type="project" value="UniProtKB-SubCell"/>
</dbReference>
<keyword evidence="3 9" id="KW-0963">Cytoplasm</keyword>
<keyword evidence="6" id="KW-0378">Hydrolase</keyword>
<comment type="caution">
    <text evidence="12">The sequence shown here is derived from an EMBL/GenBank/DDBJ whole genome shotgun (WGS) entry which is preliminary data.</text>
</comment>
<dbReference type="PIRSF" id="PIRSF006230">
    <property type="entry name" value="MG442"/>
    <property type="match status" value="1"/>
</dbReference>
<evidence type="ECO:0000256" key="1">
    <source>
        <dbReference type="ARBA" id="ARBA00004496"/>
    </source>
</evidence>
<dbReference type="InterPro" id="IPR006073">
    <property type="entry name" value="GTP-bd"/>
</dbReference>
<evidence type="ECO:0000256" key="7">
    <source>
        <dbReference type="ARBA" id="ARBA00022884"/>
    </source>
</evidence>
<dbReference type="InterPro" id="IPR023179">
    <property type="entry name" value="GTP-bd_ortho_bundle_sf"/>
</dbReference>
<dbReference type="GO" id="GO:0042254">
    <property type="term" value="P:ribosome biogenesis"/>
    <property type="evidence" value="ECO:0007669"/>
    <property type="project" value="UniProtKB-KW"/>
</dbReference>
<evidence type="ECO:0000256" key="4">
    <source>
        <dbReference type="ARBA" id="ARBA00022517"/>
    </source>
</evidence>
<feature type="domain" description="CP-type G" evidence="11">
    <location>
        <begin position="14"/>
        <end position="178"/>
    </location>
</feature>
<organism evidence="12 13">
    <name type="scientific">Sinobaca qinghaiensis</name>
    <dbReference type="NCBI Taxonomy" id="342944"/>
    <lineage>
        <taxon>Bacteria</taxon>
        <taxon>Bacillati</taxon>
        <taxon>Bacillota</taxon>
        <taxon>Bacilli</taxon>
        <taxon>Bacillales</taxon>
        <taxon>Sporolactobacillaceae</taxon>
        <taxon>Sinobaca</taxon>
    </lineage>
</organism>
<comment type="function">
    <text evidence="9">Required for a late step of 50S ribosomal subunit assembly. Has GTPase activity.</text>
</comment>
<dbReference type="PANTHER" id="PTHR45782:SF4">
    <property type="entry name" value="MITOCHONDRIAL RIBOSOME-ASSOCIATED GTPASE 1"/>
    <property type="match status" value="1"/>
</dbReference>
<dbReference type="Gene3D" id="3.40.50.300">
    <property type="entry name" value="P-loop containing nucleotide triphosphate hydrolases"/>
    <property type="match status" value="1"/>
</dbReference>
<dbReference type="Proteomes" id="UP000285120">
    <property type="component" value="Unassembled WGS sequence"/>
</dbReference>
<dbReference type="RefSeq" id="WP_120192272.1">
    <property type="nucleotide sequence ID" value="NZ_RAPK01000007.1"/>
</dbReference>
<reference evidence="12 13" key="1">
    <citation type="submission" date="2018-09" db="EMBL/GenBank/DDBJ databases">
        <title>Genomic Encyclopedia of Archaeal and Bacterial Type Strains, Phase II (KMG-II): from individual species to whole genera.</title>
        <authorList>
            <person name="Goeker M."/>
        </authorList>
    </citation>
    <scope>NUCLEOTIDE SEQUENCE [LARGE SCALE GENOMIC DNA]</scope>
    <source>
        <strain evidence="12 13">DSM 17008</strain>
    </source>
</reference>
<dbReference type="GO" id="GO:0005525">
    <property type="term" value="F:GTP binding"/>
    <property type="evidence" value="ECO:0007669"/>
    <property type="project" value="UniProtKB-KW"/>
</dbReference>
<dbReference type="GO" id="GO:0006412">
    <property type="term" value="P:translation"/>
    <property type="evidence" value="ECO:0007669"/>
    <property type="project" value="TreeGrafter"/>
</dbReference>
<evidence type="ECO:0000256" key="3">
    <source>
        <dbReference type="ARBA" id="ARBA00022490"/>
    </source>
</evidence>
<dbReference type="SUPFAM" id="SSF52540">
    <property type="entry name" value="P-loop containing nucleoside triphosphate hydrolases"/>
    <property type="match status" value="1"/>
</dbReference>
<dbReference type="GO" id="GO:0003924">
    <property type="term" value="F:GTPase activity"/>
    <property type="evidence" value="ECO:0007669"/>
    <property type="project" value="TreeGrafter"/>
</dbReference>
<dbReference type="FunFam" id="1.10.1580.10:FF:000003">
    <property type="entry name" value="Ribosome biogenesis GTPase A"/>
    <property type="match status" value="1"/>
</dbReference>
<dbReference type="GO" id="GO:0003723">
    <property type="term" value="F:RNA binding"/>
    <property type="evidence" value="ECO:0007669"/>
    <property type="project" value="UniProtKB-KW"/>
</dbReference>
<evidence type="ECO:0000256" key="8">
    <source>
        <dbReference type="ARBA" id="ARBA00023134"/>
    </source>
</evidence>
<feature type="binding site" evidence="10">
    <location>
        <begin position="130"/>
        <end position="135"/>
    </location>
    <ligand>
        <name>GTP</name>
        <dbReference type="ChEBI" id="CHEBI:37565"/>
    </ligand>
</feature>
<dbReference type="Gene3D" id="1.10.1580.10">
    <property type="match status" value="1"/>
</dbReference>
<dbReference type="EMBL" id="RAPK01000007">
    <property type="protein sequence ID" value="RKD75390.1"/>
    <property type="molecule type" value="Genomic_DNA"/>
</dbReference>
<dbReference type="NCBIfam" id="TIGR03596">
    <property type="entry name" value="GTPase_YlqF"/>
    <property type="match status" value="1"/>
</dbReference>
<evidence type="ECO:0000256" key="5">
    <source>
        <dbReference type="ARBA" id="ARBA00022741"/>
    </source>
</evidence>
<name>A0A419V5Z1_9BACL</name>
<keyword evidence="8 9" id="KW-0342">GTP-binding</keyword>
<evidence type="ECO:0000256" key="10">
    <source>
        <dbReference type="PIRSR" id="PIRSR006230-1"/>
    </source>
</evidence>
<accession>A0A419V5Z1</accession>
<evidence type="ECO:0000256" key="2">
    <source>
        <dbReference type="ARBA" id="ARBA00014898"/>
    </source>
</evidence>
<dbReference type="PRINTS" id="PR00326">
    <property type="entry name" value="GTP1OBG"/>
</dbReference>
<protein>
    <recommendedName>
        <fullName evidence="2 9">Ribosome biogenesis GTPase A</fullName>
    </recommendedName>
</protein>
<dbReference type="InterPro" id="IPR027417">
    <property type="entry name" value="P-loop_NTPase"/>
</dbReference>
<dbReference type="Pfam" id="PF01926">
    <property type="entry name" value="MMR_HSR1"/>
    <property type="match status" value="1"/>
</dbReference>
<dbReference type="AlphaFoldDB" id="A0A419V5Z1"/>
<comment type="similarity">
    <text evidence="9">Belongs to the TRAFAC class YlqF/YawG GTPase family. MTG1 subfamily.</text>
</comment>
<dbReference type="PANTHER" id="PTHR45782">
    <property type="entry name" value="MITOCHONDRIAL RIBOSOME-ASSOCIATED GTPASE 1"/>
    <property type="match status" value="1"/>
</dbReference>
<evidence type="ECO:0000313" key="12">
    <source>
        <dbReference type="EMBL" id="RKD75390.1"/>
    </source>
</evidence>
<gene>
    <name evidence="12" type="ORF">ATL39_1089</name>
</gene>
<dbReference type="InterPro" id="IPR016478">
    <property type="entry name" value="GTPase_MTG1"/>
</dbReference>
<dbReference type="CDD" id="cd01856">
    <property type="entry name" value="YlqF"/>
    <property type="match status" value="1"/>
</dbReference>
<proteinExistence type="inferred from homology"/>
<dbReference type="FunFam" id="3.40.50.300:FF:000590">
    <property type="entry name" value="Ribosome biogenesis GTPase A"/>
    <property type="match status" value="1"/>
</dbReference>
<evidence type="ECO:0000256" key="9">
    <source>
        <dbReference type="PIRNR" id="PIRNR006230"/>
    </source>
</evidence>
<dbReference type="OrthoDB" id="9779790at2"/>
<keyword evidence="13" id="KW-1185">Reference proteome</keyword>
<dbReference type="PROSITE" id="PS51721">
    <property type="entry name" value="G_CP"/>
    <property type="match status" value="1"/>
</dbReference>
<evidence type="ECO:0000256" key="6">
    <source>
        <dbReference type="ARBA" id="ARBA00022801"/>
    </source>
</evidence>
<comment type="subcellular location">
    <subcellularLocation>
        <location evidence="1 9">Cytoplasm</location>
    </subcellularLocation>
</comment>
<sequence>MHIQWYPGHMAKAKREVTEQLKKVDIIIELADARIPFSSRNPMLDSITQHKPRLIILTKSDKADPVLTSKWTELWKNEHTEVLSMNALEQRGVKELTNSAQRLAAPMFEKMRKKGIRPRAIRAMIIGIPNVGKSTLINRLVGRKTAKTGDRPGVTKAQQWLKVGSDLELLDTPGILWPKFDDQRVGYHLAATGAIKDELLDFQDIALFIIKELRSKYPDALQRRYNLTEELPEEDTELFEMIGRKRGCLLQGGFVDYDKAAELIINDLRKDKLGAITLEHPEDLPES</sequence>
<dbReference type="InterPro" id="IPR019991">
    <property type="entry name" value="GTP-bd_ribosome_bgen"/>
</dbReference>
<evidence type="ECO:0000259" key="11">
    <source>
        <dbReference type="PROSITE" id="PS51721"/>
    </source>
</evidence>
<keyword evidence="5 9" id="KW-0547">Nucleotide-binding</keyword>
<dbReference type="InterPro" id="IPR030378">
    <property type="entry name" value="G_CP_dom"/>
</dbReference>